<dbReference type="InterPro" id="IPR015424">
    <property type="entry name" value="PyrdxlP-dep_Trfase"/>
</dbReference>
<feature type="domain" description="Aminotransferase class V" evidence="2">
    <location>
        <begin position="54"/>
        <end position="351"/>
    </location>
</feature>
<dbReference type="Gene3D" id="3.90.1150.10">
    <property type="entry name" value="Aspartate Aminotransferase, domain 1"/>
    <property type="match status" value="1"/>
</dbReference>
<organism evidence="3 4">
    <name type="scientific">Pedobacter paludis</name>
    <dbReference type="NCBI Taxonomy" id="2203212"/>
    <lineage>
        <taxon>Bacteria</taxon>
        <taxon>Pseudomonadati</taxon>
        <taxon>Bacteroidota</taxon>
        <taxon>Sphingobacteriia</taxon>
        <taxon>Sphingobacteriales</taxon>
        <taxon>Sphingobacteriaceae</taxon>
        <taxon>Pedobacter</taxon>
    </lineage>
</organism>
<evidence type="ECO:0000313" key="3">
    <source>
        <dbReference type="EMBL" id="PWS30288.1"/>
    </source>
</evidence>
<dbReference type="EMBL" id="QGNY01000007">
    <property type="protein sequence ID" value="PWS30288.1"/>
    <property type="molecule type" value="Genomic_DNA"/>
</dbReference>
<comment type="caution">
    <text evidence="3">The sequence shown here is derived from an EMBL/GenBank/DDBJ whole genome shotgun (WGS) entry which is preliminary data.</text>
</comment>
<dbReference type="GO" id="GO:0008483">
    <property type="term" value="F:transaminase activity"/>
    <property type="evidence" value="ECO:0007669"/>
    <property type="project" value="UniProtKB-KW"/>
</dbReference>
<dbReference type="InterPro" id="IPR015422">
    <property type="entry name" value="PyrdxlP-dep_Trfase_small"/>
</dbReference>
<sequence>MKISLQFPVLEKCTYLNTANSGLLSTTIAAWRRKHDVEFMDLGSEFRLNPGLFFQTVRENLASLFNAKPANTYLVPNFSFGFNTFLDGLDSSHKFLLLSGDYPSVNYPVQSRGFECDFVELGSKLEERILDKISTSKPTAFAFSLVQYVSGIKLSDQFLKTLKTAFPDILLMVDGTQFCGTAPFNFEDSAIDVLISSGYKWMLGGYGNGFVFIKDAAKGHLYNKRKTNSLPTEPFLQGKDHLLMAFEPGHLDTTSFGTLNQSINHLKTLGLDYIEYATQTLTQKAKAAFAERGLLSEAVLERAEHSTILSLSLSPQMVQKVQQANIICSARGAGTRFSFHYYNTENELNKLLEVLDGK</sequence>
<keyword evidence="1" id="KW-0663">Pyridoxal phosphate</keyword>
<dbReference type="SUPFAM" id="SSF53383">
    <property type="entry name" value="PLP-dependent transferases"/>
    <property type="match status" value="1"/>
</dbReference>
<proteinExistence type="predicted"/>
<dbReference type="Proteomes" id="UP000245391">
    <property type="component" value="Unassembled WGS sequence"/>
</dbReference>
<keyword evidence="3" id="KW-0032">Aminotransferase</keyword>
<keyword evidence="3" id="KW-0808">Transferase</keyword>
<dbReference type="Pfam" id="PF00266">
    <property type="entry name" value="Aminotran_5"/>
    <property type="match status" value="1"/>
</dbReference>
<keyword evidence="4" id="KW-1185">Reference proteome</keyword>
<dbReference type="AlphaFoldDB" id="A0A317EYG4"/>
<name>A0A317EYG4_9SPHI</name>
<dbReference type="PANTHER" id="PTHR43586:SF15">
    <property type="entry name" value="BLR3095 PROTEIN"/>
    <property type="match status" value="1"/>
</dbReference>
<dbReference type="Gene3D" id="3.40.640.10">
    <property type="entry name" value="Type I PLP-dependent aspartate aminotransferase-like (Major domain)"/>
    <property type="match status" value="1"/>
</dbReference>
<dbReference type="PANTHER" id="PTHR43586">
    <property type="entry name" value="CYSTEINE DESULFURASE"/>
    <property type="match status" value="1"/>
</dbReference>
<evidence type="ECO:0000259" key="2">
    <source>
        <dbReference type="Pfam" id="PF00266"/>
    </source>
</evidence>
<reference evidence="4" key="1">
    <citation type="submission" date="2018-05" db="EMBL/GenBank/DDBJ databases">
        <title>Pedobacter paludis sp. nov., isolated from wetland soil.</title>
        <authorList>
            <person name="Zhang Y."/>
        </authorList>
    </citation>
    <scope>NUCLEOTIDE SEQUENCE [LARGE SCALE GENOMIC DNA]</scope>
    <source>
        <strain evidence="4">R-8</strain>
    </source>
</reference>
<gene>
    <name evidence="3" type="ORF">DF947_17805</name>
</gene>
<protein>
    <submittedName>
        <fullName evidence="3">Aminotransferase</fullName>
    </submittedName>
</protein>
<evidence type="ECO:0000313" key="4">
    <source>
        <dbReference type="Proteomes" id="UP000245391"/>
    </source>
</evidence>
<dbReference type="InterPro" id="IPR000192">
    <property type="entry name" value="Aminotrans_V_dom"/>
</dbReference>
<dbReference type="OrthoDB" id="513408at2"/>
<accession>A0A317EYG4</accession>
<dbReference type="RefSeq" id="WP_109931431.1">
    <property type="nucleotide sequence ID" value="NZ_QGNY01000007.1"/>
</dbReference>
<dbReference type="InterPro" id="IPR015421">
    <property type="entry name" value="PyrdxlP-dep_Trfase_major"/>
</dbReference>
<evidence type="ECO:0000256" key="1">
    <source>
        <dbReference type="ARBA" id="ARBA00022898"/>
    </source>
</evidence>